<feature type="region of interest" description="Disordered" evidence="1">
    <location>
        <begin position="1"/>
        <end position="39"/>
    </location>
</feature>
<reference evidence="3" key="1">
    <citation type="submission" date="2016-10" db="EMBL/GenBank/DDBJ databases">
        <authorList>
            <person name="Varghese N."/>
            <person name="Submissions S."/>
        </authorList>
    </citation>
    <scope>NUCLEOTIDE SEQUENCE [LARGE SCALE GENOMIC DNA]</scope>
    <source>
        <strain evidence="3">CGMCC 1.7738</strain>
    </source>
</reference>
<feature type="compositionally biased region" description="Polar residues" evidence="1">
    <location>
        <begin position="19"/>
        <end position="28"/>
    </location>
</feature>
<sequence>MSSDDGSSGNWLDQIEPAGTSSNSNGDENSIDESAPTSVEDVEERVIEHFDAQAWNVIEVILSAHATHLIKGTSSCFGLVVEGPSGAGKTTCLRPFIGLDSQFYRSDDFTPASLVSQDSSRTDEELEEQDLLPRIRYKTVLNPDMANWFAGDWAERSKKMQVLVRVMDGEGYVRDAGTHGRRGYEGDYPFNFIGATTPLDRQAWKLMGHTGNRFLFHEMTSTDDEEADIEAVFGAHEYEQKVQEVREVVHALLKELWETYGGVNSADCSNQPTRILQEHIGYLANLIRHARAPIHDDGTAGFEDRKRVMGLLHNLARGHALINGRQVLQKNDLQVCARVALSTMPRERRPLVRALLRSNGSLRTRDVETLLNISKPTAVKRIELMNTLQIGNCSEDTVKGGKSKRITRNPDLDWPSDISMPDF</sequence>
<protein>
    <submittedName>
        <fullName evidence="2">MoxR-like ATPase</fullName>
    </submittedName>
</protein>
<organism evidence="2 3">
    <name type="scientific">Halogranum rubrum</name>
    <dbReference type="NCBI Taxonomy" id="553466"/>
    <lineage>
        <taxon>Archaea</taxon>
        <taxon>Methanobacteriati</taxon>
        <taxon>Methanobacteriota</taxon>
        <taxon>Stenosarchaea group</taxon>
        <taxon>Halobacteria</taxon>
        <taxon>Halobacteriales</taxon>
        <taxon>Haloferacaceae</taxon>
    </lineage>
</organism>
<feature type="region of interest" description="Disordered" evidence="1">
    <location>
        <begin position="396"/>
        <end position="423"/>
    </location>
</feature>
<dbReference type="InterPro" id="IPR027417">
    <property type="entry name" value="P-loop_NTPase"/>
</dbReference>
<evidence type="ECO:0000256" key="1">
    <source>
        <dbReference type="SAM" id="MobiDB-lite"/>
    </source>
</evidence>
<dbReference type="AlphaFoldDB" id="A0A1I4IA98"/>
<dbReference type="SUPFAM" id="SSF52540">
    <property type="entry name" value="P-loop containing nucleoside triphosphate hydrolases"/>
    <property type="match status" value="1"/>
</dbReference>
<dbReference type="Proteomes" id="UP000199607">
    <property type="component" value="Unassembled WGS sequence"/>
</dbReference>
<feature type="compositionally biased region" description="Polar residues" evidence="1">
    <location>
        <begin position="1"/>
        <end position="11"/>
    </location>
</feature>
<dbReference type="RefSeq" id="WP_089871858.1">
    <property type="nucleotide sequence ID" value="NZ_FOTC01000007.1"/>
</dbReference>
<accession>A0A1I4IA98</accession>
<evidence type="ECO:0000313" key="3">
    <source>
        <dbReference type="Proteomes" id="UP000199607"/>
    </source>
</evidence>
<name>A0A1I4IA98_9EURY</name>
<gene>
    <name evidence="2" type="ORF">SAMN04487950_4047</name>
</gene>
<dbReference type="EMBL" id="FOTC01000007">
    <property type="protein sequence ID" value="SFL50656.1"/>
    <property type="molecule type" value="Genomic_DNA"/>
</dbReference>
<evidence type="ECO:0000313" key="2">
    <source>
        <dbReference type="EMBL" id="SFL50656.1"/>
    </source>
</evidence>
<keyword evidence="3" id="KW-1185">Reference proteome</keyword>
<proteinExistence type="predicted"/>